<dbReference type="EMBL" id="GEZM01030202">
    <property type="protein sequence ID" value="JAV85697.1"/>
    <property type="molecule type" value="Transcribed_RNA"/>
</dbReference>
<accession>A0A1Y1MP31</accession>
<dbReference type="EMBL" id="GEZM01030198">
    <property type="protein sequence ID" value="JAV85714.1"/>
    <property type="molecule type" value="Transcribed_RNA"/>
</dbReference>
<dbReference type="EMBL" id="GEZM01030190">
    <property type="protein sequence ID" value="JAV85742.1"/>
    <property type="molecule type" value="Transcribed_RNA"/>
</dbReference>
<protein>
    <submittedName>
        <fullName evidence="1">Uncharacterized protein</fullName>
    </submittedName>
</protein>
<dbReference type="EMBL" id="GEZM01030206">
    <property type="protein sequence ID" value="JAV85686.1"/>
    <property type="molecule type" value="Transcribed_RNA"/>
</dbReference>
<dbReference type="EMBL" id="GEZM01030205">
    <property type="protein sequence ID" value="JAV85691.1"/>
    <property type="molecule type" value="Transcribed_RNA"/>
</dbReference>
<dbReference type="EMBL" id="GEZM01030207">
    <property type="protein sequence ID" value="JAV85681.1"/>
    <property type="molecule type" value="Transcribed_RNA"/>
</dbReference>
<proteinExistence type="predicted"/>
<dbReference type="EMBL" id="GEZM01030192">
    <property type="protein sequence ID" value="JAV85737.1"/>
    <property type="molecule type" value="Transcribed_RNA"/>
</dbReference>
<sequence>MCLELNSIDGPKKTIHEWQQTFYEWSSRTKKKARDNLRYMMETGGGPGLDNYLNDIEELLISILKWVTINGMNVSELGVYKSKTVCSKVRKEMHQKKMTISVAPNTRKRPRLLRKRIMHTFDLKQKLYLQSIKELRTAIINLFTSIDRVSNLYMNMHIND</sequence>
<reference evidence="1" key="1">
    <citation type="journal article" date="2016" name="Sci. Rep.">
        <title>Molecular characterization of firefly nuptial gifts: a multi-omics approach sheds light on postcopulatory sexual selection.</title>
        <authorList>
            <person name="Al-Wathiqui N."/>
            <person name="Fallon T.R."/>
            <person name="South A."/>
            <person name="Weng J.K."/>
            <person name="Lewis S.M."/>
        </authorList>
    </citation>
    <scope>NUCLEOTIDE SEQUENCE</scope>
</reference>
<dbReference type="EMBL" id="GEZM01030199">
    <property type="protein sequence ID" value="JAV85709.1"/>
    <property type="molecule type" value="Transcribed_RNA"/>
</dbReference>
<evidence type="ECO:0000313" key="1">
    <source>
        <dbReference type="EMBL" id="JAV85706.1"/>
    </source>
</evidence>
<dbReference type="EMBL" id="GEZM01030186">
    <property type="protein sequence ID" value="JAV85758.1"/>
    <property type="molecule type" value="Transcribed_RNA"/>
</dbReference>
<dbReference type="EMBL" id="GEZM01030200">
    <property type="protein sequence ID" value="JAV85706.1"/>
    <property type="molecule type" value="Transcribed_RNA"/>
</dbReference>
<dbReference type="EMBL" id="GEZM01030185">
    <property type="protein sequence ID" value="JAV85764.1"/>
    <property type="molecule type" value="Transcribed_RNA"/>
</dbReference>
<dbReference type="EMBL" id="GEZM01030181">
    <property type="protein sequence ID" value="JAV85777.1"/>
    <property type="molecule type" value="Transcribed_RNA"/>
</dbReference>
<dbReference type="EMBL" id="GEZM01030183">
    <property type="protein sequence ID" value="JAV85774.1"/>
    <property type="molecule type" value="Transcribed_RNA"/>
</dbReference>
<dbReference type="EMBL" id="GEZM01030184">
    <property type="protein sequence ID" value="JAV85767.1"/>
    <property type="molecule type" value="Transcribed_RNA"/>
</dbReference>
<dbReference type="EMBL" id="GEZM01030195">
    <property type="protein sequence ID" value="JAV85725.1"/>
    <property type="molecule type" value="Transcribed_RNA"/>
</dbReference>
<dbReference type="AlphaFoldDB" id="A0A1Y1MP31"/>
<organism evidence="1">
    <name type="scientific">Photinus pyralis</name>
    <name type="common">Common eastern firefly</name>
    <name type="synonym">Lampyris pyralis</name>
    <dbReference type="NCBI Taxonomy" id="7054"/>
    <lineage>
        <taxon>Eukaryota</taxon>
        <taxon>Metazoa</taxon>
        <taxon>Ecdysozoa</taxon>
        <taxon>Arthropoda</taxon>
        <taxon>Hexapoda</taxon>
        <taxon>Insecta</taxon>
        <taxon>Pterygota</taxon>
        <taxon>Neoptera</taxon>
        <taxon>Endopterygota</taxon>
        <taxon>Coleoptera</taxon>
        <taxon>Polyphaga</taxon>
        <taxon>Elateriformia</taxon>
        <taxon>Elateroidea</taxon>
        <taxon>Lampyridae</taxon>
        <taxon>Lampyrinae</taxon>
        <taxon>Photinus</taxon>
    </lineage>
</organism>
<dbReference type="EMBL" id="GEZM01030187">
    <property type="protein sequence ID" value="JAV85753.1"/>
    <property type="molecule type" value="Transcribed_RNA"/>
</dbReference>
<dbReference type="EMBL" id="GEZM01030201">
    <property type="protein sequence ID" value="JAV85701.1"/>
    <property type="molecule type" value="Transcribed_RNA"/>
</dbReference>
<dbReference type="EMBL" id="GEZM01030197">
    <property type="protein sequence ID" value="JAV85720.1"/>
    <property type="molecule type" value="Transcribed_RNA"/>
</dbReference>
<dbReference type="EMBL" id="GEZM01030194">
    <property type="protein sequence ID" value="JAV85730.1"/>
    <property type="molecule type" value="Transcribed_RNA"/>
</dbReference>
<name>A0A1Y1MP31_PHOPY</name>